<dbReference type="UniPathway" id="UPA00094"/>
<dbReference type="RefSeq" id="WP_032514697.1">
    <property type="nucleotide sequence ID" value="NZ_JNAJ01000018.1"/>
</dbReference>
<dbReference type="Pfam" id="PF08541">
    <property type="entry name" value="ACP_syn_III_C"/>
    <property type="match status" value="1"/>
</dbReference>
<feature type="active site" evidence="14">
    <location>
        <position position="261"/>
    </location>
</feature>
<dbReference type="PANTHER" id="PTHR43091:SF1">
    <property type="entry name" value="BETA-KETOACYL-[ACYL-CARRIER-PROTEIN] SYNTHASE III, CHLOROPLASTIC"/>
    <property type="match status" value="1"/>
</dbReference>
<dbReference type="SUPFAM" id="SSF53901">
    <property type="entry name" value="Thiolase-like"/>
    <property type="match status" value="1"/>
</dbReference>
<comment type="subunit">
    <text evidence="14">Homodimer.</text>
</comment>
<feature type="domain" description="Beta-ketoacyl-[acyl-carrier-protein] synthase III N-terminal" evidence="16">
    <location>
        <begin position="113"/>
        <end position="191"/>
    </location>
</feature>
<feature type="region of interest" description="ACP-binding" evidence="14">
    <location>
        <begin position="262"/>
        <end position="266"/>
    </location>
</feature>
<comment type="catalytic activity">
    <reaction evidence="13">
        <text>3-methylbutanoyl-CoA + malonyl-[ACP] + H(+) = 5-methyl-3-oxohexanoyl-[ACP] + CO2 + CoA</text>
        <dbReference type="Rhea" id="RHEA:42272"/>
        <dbReference type="Rhea" id="RHEA-COMP:9623"/>
        <dbReference type="Rhea" id="RHEA-COMP:9941"/>
        <dbReference type="ChEBI" id="CHEBI:15378"/>
        <dbReference type="ChEBI" id="CHEBI:16526"/>
        <dbReference type="ChEBI" id="CHEBI:57287"/>
        <dbReference type="ChEBI" id="CHEBI:57345"/>
        <dbReference type="ChEBI" id="CHEBI:78449"/>
        <dbReference type="ChEBI" id="CHEBI:78822"/>
        <dbReference type="EC" id="2.3.1.300"/>
    </reaction>
    <physiologicalReaction direction="left-to-right" evidence="13">
        <dbReference type="Rhea" id="RHEA:42273"/>
    </physiologicalReaction>
</comment>
<keyword evidence="8 14" id="KW-0511">Multifunctional enzyme</keyword>
<keyword evidence="9 14" id="KW-0012">Acyltransferase</keyword>
<dbReference type="EMBL" id="JNAJ01000018">
    <property type="protein sequence ID" value="KGF90030.1"/>
    <property type="molecule type" value="Genomic_DNA"/>
</dbReference>
<evidence type="ECO:0000256" key="14">
    <source>
        <dbReference type="HAMAP-Rule" id="MF_01815"/>
    </source>
</evidence>
<comment type="catalytic activity">
    <reaction evidence="12">
        <text>2-methylpropanoyl-CoA + malonyl-[ACP] + H(+) = 4-methyl-3-oxopentanoyl-[ACP] + CO2 + CoA</text>
        <dbReference type="Rhea" id="RHEA:42268"/>
        <dbReference type="Rhea" id="RHEA-COMP:9623"/>
        <dbReference type="Rhea" id="RHEA-COMP:9940"/>
        <dbReference type="ChEBI" id="CHEBI:15378"/>
        <dbReference type="ChEBI" id="CHEBI:16526"/>
        <dbReference type="ChEBI" id="CHEBI:57287"/>
        <dbReference type="ChEBI" id="CHEBI:57338"/>
        <dbReference type="ChEBI" id="CHEBI:78449"/>
        <dbReference type="ChEBI" id="CHEBI:78820"/>
        <dbReference type="EC" id="2.3.1.300"/>
    </reaction>
    <physiologicalReaction direction="left-to-right" evidence="12">
        <dbReference type="Rhea" id="RHEA:42269"/>
    </physiologicalReaction>
</comment>
<evidence type="ECO:0000256" key="8">
    <source>
        <dbReference type="ARBA" id="ARBA00023268"/>
    </source>
</evidence>
<dbReference type="CDD" id="cd00830">
    <property type="entry name" value="KAS_III"/>
    <property type="match status" value="1"/>
</dbReference>
<dbReference type="Pfam" id="PF08545">
    <property type="entry name" value="ACP_syn_III"/>
    <property type="match status" value="1"/>
</dbReference>
<feature type="active site" evidence="14">
    <location>
        <position position="291"/>
    </location>
</feature>
<evidence type="ECO:0000256" key="6">
    <source>
        <dbReference type="ARBA" id="ARBA00023098"/>
    </source>
</evidence>
<comment type="catalytic activity">
    <reaction evidence="10">
        <text>malonyl-[ACP] + acetyl-CoA + H(+) = 3-oxobutanoyl-[ACP] + CO2 + CoA</text>
        <dbReference type="Rhea" id="RHEA:12080"/>
        <dbReference type="Rhea" id="RHEA-COMP:9623"/>
        <dbReference type="Rhea" id="RHEA-COMP:9625"/>
        <dbReference type="ChEBI" id="CHEBI:15378"/>
        <dbReference type="ChEBI" id="CHEBI:16526"/>
        <dbReference type="ChEBI" id="CHEBI:57287"/>
        <dbReference type="ChEBI" id="CHEBI:57288"/>
        <dbReference type="ChEBI" id="CHEBI:78449"/>
        <dbReference type="ChEBI" id="CHEBI:78450"/>
        <dbReference type="EC" id="2.3.1.180"/>
    </reaction>
    <physiologicalReaction direction="left-to-right" evidence="10">
        <dbReference type="Rhea" id="RHEA:12081"/>
    </physiologicalReaction>
</comment>
<feature type="active site" evidence="14">
    <location>
        <position position="119"/>
    </location>
</feature>
<keyword evidence="3 14" id="KW-0444">Lipid biosynthesis</keyword>
<gene>
    <name evidence="14" type="primary">fabH</name>
    <name evidence="17" type="ORF">EU93_1893</name>
</gene>
<dbReference type="InterPro" id="IPR013747">
    <property type="entry name" value="ACP_syn_III_C"/>
</dbReference>
<comment type="subcellular location">
    <subcellularLocation>
        <location evidence="14">Cytoplasm</location>
    </subcellularLocation>
</comment>
<dbReference type="InterPro" id="IPR016039">
    <property type="entry name" value="Thiolase-like"/>
</dbReference>
<dbReference type="NCBIfam" id="NF006829">
    <property type="entry name" value="PRK09352.1"/>
    <property type="match status" value="1"/>
</dbReference>
<evidence type="ECO:0000313" key="18">
    <source>
        <dbReference type="Proteomes" id="UP000030491"/>
    </source>
</evidence>
<comment type="catalytic activity">
    <reaction evidence="11">
        <text>(2S)-2-methylbutanoyl-CoA + malonyl-[ACP] + H(+) = (4S)-4-methyl-3-oxohexanoyl-[ACP] + CO2 + CoA</text>
        <dbReference type="Rhea" id="RHEA:42276"/>
        <dbReference type="Rhea" id="RHEA-COMP:9623"/>
        <dbReference type="Rhea" id="RHEA-COMP:17148"/>
        <dbReference type="ChEBI" id="CHEBI:15378"/>
        <dbReference type="ChEBI" id="CHEBI:16526"/>
        <dbReference type="ChEBI" id="CHEBI:57287"/>
        <dbReference type="ChEBI" id="CHEBI:78449"/>
        <dbReference type="ChEBI" id="CHEBI:88166"/>
        <dbReference type="ChEBI" id="CHEBI:167462"/>
        <dbReference type="EC" id="2.3.1.300"/>
    </reaction>
    <physiologicalReaction direction="left-to-right" evidence="11">
        <dbReference type="Rhea" id="RHEA:42277"/>
    </physiologicalReaction>
</comment>
<dbReference type="GO" id="GO:0033818">
    <property type="term" value="F:beta-ketoacyl-acyl-carrier-protein synthase III activity"/>
    <property type="evidence" value="ECO:0007669"/>
    <property type="project" value="UniProtKB-UniRule"/>
</dbReference>
<keyword evidence="4 14" id="KW-0808">Transferase</keyword>
<dbReference type="NCBIfam" id="TIGR00747">
    <property type="entry name" value="fabH"/>
    <property type="match status" value="1"/>
</dbReference>
<dbReference type="FunFam" id="3.40.47.10:FF:000004">
    <property type="entry name" value="3-oxoacyl-[acyl-carrier-protein] synthase 3"/>
    <property type="match status" value="1"/>
</dbReference>
<dbReference type="InterPro" id="IPR013751">
    <property type="entry name" value="ACP_syn_III_N"/>
</dbReference>
<comment type="similarity">
    <text evidence="2 14">Belongs to the thiolase-like superfamily. FabH family.</text>
</comment>
<evidence type="ECO:0000256" key="2">
    <source>
        <dbReference type="ARBA" id="ARBA00008642"/>
    </source>
</evidence>
<dbReference type="HAMAP" id="MF_01815">
    <property type="entry name" value="FabH"/>
    <property type="match status" value="1"/>
</dbReference>
<comment type="pathway">
    <text evidence="1 14">Lipid metabolism; fatty acid biosynthesis.</text>
</comment>
<evidence type="ECO:0000256" key="9">
    <source>
        <dbReference type="ARBA" id="ARBA00023315"/>
    </source>
</evidence>
<name>A0A0A1ZKW0_PROMR</name>
<dbReference type="GO" id="GO:0006633">
    <property type="term" value="P:fatty acid biosynthetic process"/>
    <property type="evidence" value="ECO:0007669"/>
    <property type="project" value="UniProtKB-UniRule"/>
</dbReference>
<evidence type="ECO:0000259" key="15">
    <source>
        <dbReference type="Pfam" id="PF08541"/>
    </source>
</evidence>
<dbReference type="EC" id="2.3.1.180" evidence="14"/>
<dbReference type="InterPro" id="IPR004655">
    <property type="entry name" value="FabH"/>
</dbReference>
<dbReference type="OrthoDB" id="9815506at2"/>
<sequence>MEGIKFNQIGVSFKGSGSYVPDQILTNQKISQKVDTSDEWIKSRTGISERRISSLQDNVTDMAYKAALTAIEMARWDIKTIDLIILATSTPNDLFGSAPSVQAKLGACNAVAFDLTAACSGFLFALITASKFLKGGSFKRAIVIGSDQLSSFVDWNDRRSCILFGDGAGALAIEATNEFDNFIGFDMKTDGGRGSFLNLPSKNDKNSIIDNIDFLSGGFSSIQMNGQEVYKFAVKEVPIIIDRLLRNKNYSSDEVDWLVLHQANQRILDSVGDRLKIPREKILSNLDKYGNTSAATIPLMMDEAIRDNRIKQNDIIATSGFGAGLSWGAALIKWG</sequence>
<dbReference type="PANTHER" id="PTHR43091">
    <property type="entry name" value="3-OXOACYL-[ACYL-CARRIER-PROTEIN] SYNTHASE"/>
    <property type="match status" value="1"/>
</dbReference>
<accession>A0A0A1ZKW0</accession>
<evidence type="ECO:0000256" key="11">
    <source>
        <dbReference type="ARBA" id="ARBA00052407"/>
    </source>
</evidence>
<comment type="function">
    <text evidence="14">Catalyzes the condensation reaction of fatty acid synthesis by the addition to an acyl acceptor of two carbons from malonyl-ACP. Catalyzes the first condensation reaction which initiates fatty acid synthesis and may therefore play a role in governing the total rate of fatty acid production. Possesses both acetoacetyl-ACP synthase and acetyl transacylase activities. Its substrate specificity determines the biosynthesis of branched-chain and/or straight-chain of fatty acids.</text>
</comment>
<evidence type="ECO:0000256" key="7">
    <source>
        <dbReference type="ARBA" id="ARBA00023160"/>
    </source>
</evidence>
<reference evidence="18" key="1">
    <citation type="journal article" date="2014" name="Sci. Data">
        <title>Genomes of diverse isolates of the marine cyanobacterium Prochlorococcus.</title>
        <authorList>
            <person name="Biller S."/>
            <person name="Berube P."/>
            <person name="Thompson J."/>
            <person name="Kelly L."/>
            <person name="Roggensack S."/>
            <person name="Awad L."/>
            <person name="Roache-Johnson K."/>
            <person name="Ding H."/>
            <person name="Giovannoni S.J."/>
            <person name="Moore L.R."/>
            <person name="Chisholm S.W."/>
        </authorList>
    </citation>
    <scope>NUCLEOTIDE SEQUENCE [LARGE SCALE GENOMIC DNA]</scope>
</reference>
<dbReference type="GO" id="GO:0004315">
    <property type="term" value="F:3-oxoacyl-[acyl-carrier-protein] synthase activity"/>
    <property type="evidence" value="ECO:0007669"/>
    <property type="project" value="InterPro"/>
</dbReference>
<evidence type="ECO:0000256" key="1">
    <source>
        <dbReference type="ARBA" id="ARBA00005194"/>
    </source>
</evidence>
<dbReference type="AlphaFoldDB" id="A0A0A1ZKW0"/>
<keyword evidence="14" id="KW-0963">Cytoplasm</keyword>
<protein>
    <recommendedName>
        <fullName evidence="14">Beta-ketoacyl-[acyl-carrier-protein] synthase III</fullName>
        <shortName evidence="14">Beta-ketoacyl-ACP synthase III</shortName>
        <shortName evidence="14">KAS III</shortName>
        <ecNumber evidence="14">2.3.1.180</ecNumber>
    </recommendedName>
    <alternativeName>
        <fullName evidence="14">3-oxoacyl-[acyl-carrier-protein] synthase 3</fullName>
    </alternativeName>
    <alternativeName>
        <fullName evidence="14">3-oxoacyl-[acyl-carrier-protein] synthase III</fullName>
    </alternativeName>
</protein>
<keyword evidence="7 14" id="KW-0275">Fatty acid biosynthesis</keyword>
<comment type="caution">
    <text evidence="17">The sequence shown here is derived from an EMBL/GenBank/DDBJ whole genome shotgun (WGS) entry which is preliminary data.</text>
</comment>
<comment type="domain">
    <text evidence="14">The last Arg residue of the ACP-binding site is essential for the weak association between ACP/AcpP and FabH.</text>
</comment>
<dbReference type="GO" id="GO:0005737">
    <property type="term" value="C:cytoplasm"/>
    <property type="evidence" value="ECO:0007669"/>
    <property type="project" value="UniProtKB-SubCell"/>
</dbReference>
<organism evidence="17 18">
    <name type="scientific">Prochlorococcus marinus str. MIT 9116</name>
    <dbReference type="NCBI Taxonomy" id="167544"/>
    <lineage>
        <taxon>Bacteria</taxon>
        <taxon>Bacillati</taxon>
        <taxon>Cyanobacteriota</taxon>
        <taxon>Cyanophyceae</taxon>
        <taxon>Synechococcales</taxon>
        <taxon>Prochlorococcaceae</taxon>
        <taxon>Prochlorococcus</taxon>
    </lineage>
</organism>
<evidence type="ECO:0000313" key="17">
    <source>
        <dbReference type="EMBL" id="KGF90030.1"/>
    </source>
</evidence>
<keyword evidence="5 14" id="KW-0276">Fatty acid metabolism</keyword>
<dbReference type="Gene3D" id="3.40.47.10">
    <property type="match status" value="1"/>
</dbReference>
<evidence type="ECO:0000256" key="3">
    <source>
        <dbReference type="ARBA" id="ARBA00022516"/>
    </source>
</evidence>
<evidence type="ECO:0000259" key="16">
    <source>
        <dbReference type="Pfam" id="PF08545"/>
    </source>
</evidence>
<evidence type="ECO:0000256" key="12">
    <source>
        <dbReference type="ARBA" id="ARBA00052467"/>
    </source>
</evidence>
<evidence type="ECO:0000256" key="5">
    <source>
        <dbReference type="ARBA" id="ARBA00022832"/>
    </source>
</evidence>
<dbReference type="Proteomes" id="UP000030491">
    <property type="component" value="Unassembled WGS sequence"/>
</dbReference>
<keyword evidence="6 14" id="KW-0443">Lipid metabolism</keyword>
<proteinExistence type="inferred from homology"/>
<evidence type="ECO:0000256" key="10">
    <source>
        <dbReference type="ARBA" id="ARBA00051096"/>
    </source>
</evidence>
<evidence type="ECO:0000256" key="4">
    <source>
        <dbReference type="ARBA" id="ARBA00022679"/>
    </source>
</evidence>
<evidence type="ECO:0000256" key="13">
    <source>
        <dbReference type="ARBA" id="ARBA00052985"/>
    </source>
</evidence>
<feature type="domain" description="Beta-ketoacyl-[acyl-carrier-protein] synthase III C-terminal" evidence="15">
    <location>
        <begin position="245"/>
        <end position="334"/>
    </location>
</feature>